<reference evidence="2" key="1">
    <citation type="submission" date="2022-06" db="EMBL/GenBank/DDBJ databases">
        <title>Alkalimarinus sp. nov., isolated from gut of a Alitta virens.</title>
        <authorList>
            <person name="Yang A.I."/>
            <person name="Shin N.-R."/>
        </authorList>
    </citation>
    <scope>NUCLEOTIDE SEQUENCE</scope>
    <source>
        <strain evidence="2">A2M4</strain>
    </source>
</reference>
<accession>A0ABY6N1N1</accession>
<proteinExistence type="predicted"/>
<feature type="signal peptide" evidence="1">
    <location>
        <begin position="1"/>
        <end position="27"/>
    </location>
</feature>
<dbReference type="Proteomes" id="UP001163739">
    <property type="component" value="Chromosome"/>
</dbReference>
<feature type="chain" id="PRO_5047076522" evidence="1">
    <location>
        <begin position="28"/>
        <end position="680"/>
    </location>
</feature>
<dbReference type="EMBL" id="CP100390">
    <property type="protein sequence ID" value="UZE95902.1"/>
    <property type="molecule type" value="Genomic_DNA"/>
</dbReference>
<evidence type="ECO:0000313" key="2">
    <source>
        <dbReference type="EMBL" id="UZE95902.1"/>
    </source>
</evidence>
<protein>
    <submittedName>
        <fullName evidence="2">Uncharacterized protein</fullName>
    </submittedName>
</protein>
<keyword evidence="1" id="KW-0732">Signal</keyword>
<dbReference type="InterPro" id="IPR012341">
    <property type="entry name" value="6hp_glycosidase-like_sf"/>
</dbReference>
<name>A0ABY6N1N1_9ALTE</name>
<evidence type="ECO:0000256" key="1">
    <source>
        <dbReference type="SAM" id="SignalP"/>
    </source>
</evidence>
<keyword evidence="3" id="KW-1185">Reference proteome</keyword>
<sequence length="680" mass="73602">MFQRSKVFSAVVAAAATLSSLPSVTSASPKVDVTDYRFNTAASMLAYTEFELSGEPLAESLGLDLDVLDPSLLNQPTTFDYAAGIESYEYSEEAMYALNYQSKMGPHLVNGPQNLARGGKMEHLGERFVALAKSVAYPAEEIPLNLYPITLPYRSGLPEFSEAIDMTTVNKDEIELLDAKGNSLKTTALIPAYYRDYKTLSWVKSERELIIEPAAVGGILLKEVMWSQDFLGGMHVIEGDEEVEAESAAMDQDGKHALGVSAVDGLNGVILTELSIDKMLMLQDQLGFDGKQLGATVTPNYDPTKGAVWFPHAIKVEETEKNGVNAIGKLTVTAAESTLRDTWMLLWPTSEYFAFTDQRSENTAQNPAFRAVFDGQPFAAAPAVNVDVKTNNNVAATDGFSLASNLSSMLFKNIDTLHFNNKAGTFVDTFDGKQGAHVTTYDAAYSIVALSIFQRAQDALPVGYASAEASDLDLKTEQGKRALEMIRRQAEFIVSKLKAPNGLVADGIVISGKQDKSQSLDAQFAAIRGLSAAFIATGESRFRDEARALYIAVEKEYFDAELATWSLKGGVTEQTPWTAAAISGGLREAILHLKNNEGEKEKSLTLATLVDRYTVWFRTVINGFDTQQGLQLAEWLGDSGENVVEGKGGDTDADNVPQVTAAGGKHGRAMVFGGAVRVSK</sequence>
<evidence type="ECO:0000313" key="3">
    <source>
        <dbReference type="Proteomes" id="UP001163739"/>
    </source>
</evidence>
<dbReference type="Gene3D" id="1.50.10.10">
    <property type="match status" value="1"/>
</dbReference>
<organism evidence="2 3">
    <name type="scientific">Alkalimarinus alittae</name>
    <dbReference type="NCBI Taxonomy" id="2961619"/>
    <lineage>
        <taxon>Bacteria</taxon>
        <taxon>Pseudomonadati</taxon>
        <taxon>Pseudomonadota</taxon>
        <taxon>Gammaproteobacteria</taxon>
        <taxon>Alteromonadales</taxon>
        <taxon>Alteromonadaceae</taxon>
        <taxon>Alkalimarinus</taxon>
    </lineage>
</organism>
<dbReference type="RefSeq" id="WP_265047385.1">
    <property type="nucleotide sequence ID" value="NZ_CP100390.1"/>
</dbReference>
<gene>
    <name evidence="2" type="ORF">NKI27_17925</name>
</gene>